<keyword evidence="2" id="KW-0805">Transcription regulation</keyword>
<evidence type="ECO:0000256" key="1">
    <source>
        <dbReference type="ARBA" id="ARBA00007692"/>
    </source>
</evidence>
<keyword evidence="2" id="KW-0806">Transcription termination</keyword>
<name>A0A811PRV8_9POAL</name>
<reference evidence="4" key="1">
    <citation type="submission" date="2020-10" db="EMBL/GenBank/DDBJ databases">
        <authorList>
            <person name="Han B."/>
            <person name="Lu T."/>
            <person name="Zhao Q."/>
            <person name="Huang X."/>
            <person name="Zhao Y."/>
        </authorList>
    </citation>
    <scope>NUCLEOTIDE SEQUENCE</scope>
</reference>
<keyword evidence="2" id="KW-0804">Transcription</keyword>
<dbReference type="InterPro" id="IPR038538">
    <property type="entry name" value="MTERF_sf"/>
</dbReference>
<accession>A0A811PRV8</accession>
<evidence type="ECO:0000313" key="4">
    <source>
        <dbReference type="EMBL" id="CAD6250570.1"/>
    </source>
</evidence>
<organism evidence="4 5">
    <name type="scientific">Miscanthus lutarioriparius</name>
    <dbReference type="NCBI Taxonomy" id="422564"/>
    <lineage>
        <taxon>Eukaryota</taxon>
        <taxon>Viridiplantae</taxon>
        <taxon>Streptophyta</taxon>
        <taxon>Embryophyta</taxon>
        <taxon>Tracheophyta</taxon>
        <taxon>Spermatophyta</taxon>
        <taxon>Magnoliopsida</taxon>
        <taxon>Liliopsida</taxon>
        <taxon>Poales</taxon>
        <taxon>Poaceae</taxon>
        <taxon>PACMAD clade</taxon>
        <taxon>Panicoideae</taxon>
        <taxon>Andropogonodae</taxon>
        <taxon>Andropogoneae</taxon>
        <taxon>Saccharinae</taxon>
        <taxon>Miscanthus</taxon>
    </lineage>
</organism>
<comment type="caution">
    <text evidence="4">The sequence shown here is derived from an EMBL/GenBank/DDBJ whole genome shotgun (WGS) entry which is preliminary data.</text>
</comment>
<evidence type="ECO:0000256" key="3">
    <source>
        <dbReference type="ARBA" id="ARBA00022946"/>
    </source>
</evidence>
<keyword evidence="3" id="KW-0809">Transit peptide</keyword>
<dbReference type="Gene3D" id="1.25.70.10">
    <property type="entry name" value="Transcription termination factor 3, mitochondrial"/>
    <property type="match status" value="1"/>
</dbReference>
<dbReference type="Pfam" id="PF02536">
    <property type="entry name" value="mTERF"/>
    <property type="match status" value="1"/>
</dbReference>
<dbReference type="AlphaFoldDB" id="A0A811PRV8"/>
<sequence length="261" mass="29046">MAMIGRAGLTPIAPLPPIATGAGGAGVEFRRKIHFLSSELHLDPFPLLDINPVLRSAPLPRLRDSLRLLTSHGLTASDAARVFSAFPSLLTSPPEEPHRFLSAVVRSPRLLAASVPDTLRPALLFLRRRVMLRREPLPLAAALPLAFSVKRTLLPKLLFLRDATGLPDSAVCAVLRRAPAILSYGIETNLRPKLQFLAERMRRDPAAELSEFPHYFAFSLEGRIKPRHEALRERGIEMPLKDMLTTNDDDFRERLVNVARL</sequence>
<dbReference type="OrthoDB" id="637682at2759"/>
<comment type="similarity">
    <text evidence="1">Belongs to the mTERF family.</text>
</comment>
<dbReference type="GO" id="GO:0003676">
    <property type="term" value="F:nucleic acid binding"/>
    <property type="evidence" value="ECO:0007669"/>
    <property type="project" value="InterPro"/>
</dbReference>
<dbReference type="PANTHER" id="PTHR13068">
    <property type="entry name" value="CGI-12 PROTEIN-RELATED"/>
    <property type="match status" value="1"/>
</dbReference>
<dbReference type="SMART" id="SM00733">
    <property type="entry name" value="Mterf"/>
    <property type="match status" value="3"/>
</dbReference>
<gene>
    <name evidence="4" type="ORF">NCGR_LOCUS34348</name>
</gene>
<evidence type="ECO:0000313" key="5">
    <source>
        <dbReference type="Proteomes" id="UP000604825"/>
    </source>
</evidence>
<protein>
    <submittedName>
        <fullName evidence="4">Uncharacterized protein</fullName>
    </submittedName>
</protein>
<dbReference type="PANTHER" id="PTHR13068:SF36">
    <property type="entry name" value="TRANSCRIPTION TERMINATION FACTOR MTEF1, CHLOROPLASTIC"/>
    <property type="match status" value="1"/>
</dbReference>
<dbReference type="GO" id="GO:0006353">
    <property type="term" value="P:DNA-templated transcription termination"/>
    <property type="evidence" value="ECO:0007669"/>
    <property type="project" value="UniProtKB-KW"/>
</dbReference>
<dbReference type="InterPro" id="IPR003690">
    <property type="entry name" value="MTERF"/>
</dbReference>
<dbReference type="Proteomes" id="UP000604825">
    <property type="component" value="Unassembled WGS sequence"/>
</dbReference>
<proteinExistence type="inferred from homology"/>
<dbReference type="EMBL" id="CAJGYO010000008">
    <property type="protein sequence ID" value="CAD6250570.1"/>
    <property type="molecule type" value="Genomic_DNA"/>
</dbReference>
<evidence type="ECO:0000256" key="2">
    <source>
        <dbReference type="ARBA" id="ARBA00022472"/>
    </source>
</evidence>
<keyword evidence="5" id="KW-1185">Reference proteome</keyword>